<feature type="domain" description="Amidase" evidence="2">
    <location>
        <begin position="33"/>
        <end position="505"/>
    </location>
</feature>
<sequence>MDTTTNPPFTMNELTISRFHSALLAGSTTCEALTSFYLSQIAKYDKTLRSIITINPQALEEARRKDARFAATKAFATDPDDPDVQLKLHLPPLFCVPIVLKDTYATTSMPTTAGSISLRTLRTKEDAFVVQRLRAAGAIILAKANLHEFSLQGITISSLGGQTLNPYDSTRTPGGSSGGTAVALAANMALVGCGGDTMNSLRSPASACGVVGFRPSRGQISKRGTVPVTMAQDVLGPMARAVEDVRVLFEVMRGQDVEDQVTVDERRENETRSPPSGPETSSINALRGHDHKIRIGVLDNYFDDDTNQDQEISIVNETIQSALKKSHDFADLIHLSVPEFDTHTLLSTVDVQSYEFRTAIDSFLQSDIIIPGSTHRSLASIAASGEFMREAMTPPFFESLQTDVFNTSSPEYKERLGRIEALKRKLQECFEKNRLDALVYPHQRRLVVRVGETVQSGRNGILAALTGTPAICVPAGFSSPTETAPLGIPIGIELLGRPWKDFELLDIAERFEGVLQARREPVLETV</sequence>
<dbReference type="STRING" id="264951.A0A443HW02"/>
<name>A0A443HW02_BYSSP</name>
<feature type="region of interest" description="Disordered" evidence="1">
    <location>
        <begin position="259"/>
        <end position="284"/>
    </location>
</feature>
<gene>
    <name evidence="3" type="ORF">C8Q69DRAFT_463511</name>
</gene>
<reference evidence="3 4" key="1">
    <citation type="journal article" date="2018" name="Front. Microbiol.">
        <title>Genomic and genetic insights into a cosmopolitan fungus, Paecilomyces variotii (Eurotiales).</title>
        <authorList>
            <person name="Urquhart A.S."/>
            <person name="Mondo S.J."/>
            <person name="Makela M.R."/>
            <person name="Hane J.K."/>
            <person name="Wiebenga A."/>
            <person name="He G."/>
            <person name="Mihaltcheva S."/>
            <person name="Pangilinan J."/>
            <person name="Lipzen A."/>
            <person name="Barry K."/>
            <person name="de Vries R.P."/>
            <person name="Grigoriev I.V."/>
            <person name="Idnurm A."/>
        </authorList>
    </citation>
    <scope>NUCLEOTIDE SEQUENCE [LARGE SCALE GENOMIC DNA]</scope>
    <source>
        <strain evidence="3 4">CBS 101075</strain>
    </source>
</reference>
<dbReference type="VEuPathDB" id="FungiDB:C8Q69DRAFT_463511"/>
<proteinExistence type="predicted"/>
<dbReference type="InterPro" id="IPR036928">
    <property type="entry name" value="AS_sf"/>
</dbReference>
<dbReference type="GeneID" id="39599655"/>
<organism evidence="3 4">
    <name type="scientific">Byssochlamys spectabilis</name>
    <name type="common">Paecilomyces variotii</name>
    <dbReference type="NCBI Taxonomy" id="264951"/>
    <lineage>
        <taxon>Eukaryota</taxon>
        <taxon>Fungi</taxon>
        <taxon>Dikarya</taxon>
        <taxon>Ascomycota</taxon>
        <taxon>Pezizomycotina</taxon>
        <taxon>Eurotiomycetes</taxon>
        <taxon>Eurotiomycetidae</taxon>
        <taxon>Eurotiales</taxon>
        <taxon>Thermoascaceae</taxon>
        <taxon>Paecilomyces</taxon>
    </lineage>
</organism>
<dbReference type="AlphaFoldDB" id="A0A443HW02"/>
<protein>
    <submittedName>
        <fullName evidence="3">Amidase family protein</fullName>
    </submittedName>
</protein>
<dbReference type="EMBL" id="RCNU01000004">
    <property type="protein sequence ID" value="RWQ96012.1"/>
    <property type="molecule type" value="Genomic_DNA"/>
</dbReference>
<dbReference type="InterPro" id="IPR023631">
    <property type="entry name" value="Amidase_dom"/>
</dbReference>
<dbReference type="Pfam" id="PF01425">
    <property type="entry name" value="Amidase"/>
    <property type="match status" value="1"/>
</dbReference>
<dbReference type="Gene3D" id="3.90.1300.10">
    <property type="entry name" value="Amidase signature (AS) domain"/>
    <property type="match status" value="1"/>
</dbReference>
<dbReference type="SUPFAM" id="SSF75304">
    <property type="entry name" value="Amidase signature (AS) enzymes"/>
    <property type="match status" value="1"/>
</dbReference>
<evidence type="ECO:0000313" key="4">
    <source>
        <dbReference type="Proteomes" id="UP000283841"/>
    </source>
</evidence>
<dbReference type="RefSeq" id="XP_028485657.1">
    <property type="nucleotide sequence ID" value="XM_028630378.1"/>
</dbReference>
<dbReference type="PANTHER" id="PTHR42678">
    <property type="entry name" value="AMIDASE"/>
    <property type="match status" value="1"/>
</dbReference>
<dbReference type="PANTHER" id="PTHR42678:SF5">
    <property type="entry name" value="GLUTAMYL-TRNA(GLN) AMIDOTRANSFERASE SUBUNIT A"/>
    <property type="match status" value="1"/>
</dbReference>
<evidence type="ECO:0000256" key="1">
    <source>
        <dbReference type="SAM" id="MobiDB-lite"/>
    </source>
</evidence>
<feature type="compositionally biased region" description="Polar residues" evidence="1">
    <location>
        <begin position="272"/>
        <end position="284"/>
    </location>
</feature>
<accession>A0A443HW02</accession>
<evidence type="ECO:0000259" key="2">
    <source>
        <dbReference type="Pfam" id="PF01425"/>
    </source>
</evidence>
<evidence type="ECO:0000313" key="3">
    <source>
        <dbReference type="EMBL" id="RWQ96012.1"/>
    </source>
</evidence>
<comment type="caution">
    <text evidence="3">The sequence shown here is derived from an EMBL/GenBank/DDBJ whole genome shotgun (WGS) entry which is preliminary data.</text>
</comment>
<keyword evidence="4" id="KW-1185">Reference proteome</keyword>
<dbReference type="Proteomes" id="UP000283841">
    <property type="component" value="Unassembled WGS sequence"/>
</dbReference>